<sequence length="198" mass="22791">MSRVHKYKVLDYLTEQLYKTDDKVKNITQLNKNDFYTHLFDAYDRKMNDLSLVSLHKQENGSVDIQGANMVLRQSEINNMYAYEQLGKVVDFVTTCYQLMKPSHIDMNFGLVSILRAANSPVINRLLIQQTAEKIKAQSSLTGHQLYHFVWETVTSTEMGYRLMTCGNEVPRCDWSLVGLPEEQSKSSCLYLWATGTT</sequence>
<dbReference type="EMBL" id="JBJKFK010001820">
    <property type="protein sequence ID" value="KAL3312162.1"/>
    <property type="molecule type" value="Genomic_DNA"/>
</dbReference>
<proteinExistence type="predicted"/>
<dbReference type="Proteomes" id="UP001626550">
    <property type="component" value="Unassembled WGS sequence"/>
</dbReference>
<keyword evidence="2" id="KW-1185">Reference proteome</keyword>
<dbReference type="AlphaFoldDB" id="A0ABD2PZA6"/>
<gene>
    <name evidence="1" type="ORF">Ciccas_009250</name>
</gene>
<reference evidence="1 2" key="1">
    <citation type="submission" date="2024-11" db="EMBL/GenBank/DDBJ databases">
        <title>Adaptive evolution of stress response genes in parasites aligns with host niche diversity.</title>
        <authorList>
            <person name="Hahn C."/>
            <person name="Resl P."/>
        </authorList>
    </citation>
    <scope>NUCLEOTIDE SEQUENCE [LARGE SCALE GENOMIC DNA]</scope>
    <source>
        <strain evidence="1">EGGRZ-B1_66</strain>
        <tissue evidence="1">Body</tissue>
    </source>
</reference>
<name>A0ABD2PZA6_9PLAT</name>
<protein>
    <submittedName>
        <fullName evidence="1">Uncharacterized protein</fullName>
    </submittedName>
</protein>
<evidence type="ECO:0000313" key="1">
    <source>
        <dbReference type="EMBL" id="KAL3312162.1"/>
    </source>
</evidence>
<comment type="caution">
    <text evidence="1">The sequence shown here is derived from an EMBL/GenBank/DDBJ whole genome shotgun (WGS) entry which is preliminary data.</text>
</comment>
<organism evidence="1 2">
    <name type="scientific">Cichlidogyrus casuarinus</name>
    <dbReference type="NCBI Taxonomy" id="1844966"/>
    <lineage>
        <taxon>Eukaryota</taxon>
        <taxon>Metazoa</taxon>
        <taxon>Spiralia</taxon>
        <taxon>Lophotrochozoa</taxon>
        <taxon>Platyhelminthes</taxon>
        <taxon>Monogenea</taxon>
        <taxon>Monopisthocotylea</taxon>
        <taxon>Dactylogyridea</taxon>
        <taxon>Ancyrocephalidae</taxon>
        <taxon>Cichlidogyrus</taxon>
    </lineage>
</organism>
<evidence type="ECO:0000313" key="2">
    <source>
        <dbReference type="Proteomes" id="UP001626550"/>
    </source>
</evidence>
<accession>A0ABD2PZA6</accession>